<sequence length="68" mass="7618">MGTVRGVDERTGKFCPRCGFEFYPIMSKHFFGEWGGQPHCLPCGKICDKAGFREPHPHPQEVVPLLSA</sequence>
<name>A0A249XU28_9CAUD</name>
<evidence type="ECO:0000313" key="1">
    <source>
        <dbReference type="EMBL" id="ASZ74724.1"/>
    </source>
</evidence>
<accession>A0A249XU28</accession>
<dbReference type="Proteomes" id="UP000226037">
    <property type="component" value="Segment"/>
</dbReference>
<reference evidence="2" key="1">
    <citation type="submission" date="2017-08" db="EMBL/GenBank/DDBJ databases">
        <authorList>
            <person name="de Groot N.N."/>
        </authorList>
    </citation>
    <scope>NUCLEOTIDE SEQUENCE [LARGE SCALE GENOMIC DNA]</scope>
</reference>
<proteinExistence type="predicted"/>
<keyword evidence="2" id="KW-1185">Reference proteome</keyword>
<evidence type="ECO:0000313" key="2">
    <source>
        <dbReference type="Proteomes" id="UP000226037"/>
    </source>
</evidence>
<protein>
    <submittedName>
        <fullName evidence="1">Uncharacterized protein</fullName>
    </submittedName>
</protein>
<dbReference type="EMBL" id="MF668280">
    <property type="protein sequence ID" value="ASZ74724.1"/>
    <property type="molecule type" value="Genomic_DNA"/>
</dbReference>
<organism evidence="1 2">
    <name type="scientific">Mycobacterium phage Phabba</name>
    <dbReference type="NCBI Taxonomy" id="2027899"/>
    <lineage>
        <taxon>Viruses</taxon>
        <taxon>Duplodnaviria</taxon>
        <taxon>Heunggongvirae</taxon>
        <taxon>Uroviricota</taxon>
        <taxon>Caudoviricetes</taxon>
        <taxon>Ceeclamvirinae</taxon>
        <taxon>Myrnavirus</taxon>
        <taxon>Myrnavirus phabba</taxon>
        <taxon>Myranavirus phabba</taxon>
    </lineage>
</organism>
<gene>
    <name evidence="1" type="ORF">SEA_PHABBA_185</name>
</gene>